<protein>
    <submittedName>
        <fullName evidence="8">Response regulator transcription factor</fullName>
    </submittedName>
</protein>
<keyword evidence="1 5" id="KW-0597">Phosphoprotein</keyword>
<evidence type="ECO:0000313" key="9">
    <source>
        <dbReference type="Proteomes" id="UP001501153"/>
    </source>
</evidence>
<evidence type="ECO:0000256" key="3">
    <source>
        <dbReference type="ARBA" id="ARBA00023125"/>
    </source>
</evidence>
<accession>A0ABP8ILQ6</accession>
<dbReference type="InterPro" id="IPR011006">
    <property type="entry name" value="CheY-like_superfamily"/>
</dbReference>
<evidence type="ECO:0000259" key="7">
    <source>
        <dbReference type="PROSITE" id="PS50110"/>
    </source>
</evidence>
<dbReference type="PANTHER" id="PTHR43214:SF41">
    <property type="entry name" value="NITRATE_NITRITE RESPONSE REGULATOR PROTEIN NARP"/>
    <property type="match status" value="1"/>
</dbReference>
<dbReference type="SMART" id="SM00448">
    <property type="entry name" value="REC"/>
    <property type="match status" value="1"/>
</dbReference>
<dbReference type="SUPFAM" id="SSF46894">
    <property type="entry name" value="C-terminal effector domain of the bipartite response regulators"/>
    <property type="match status" value="1"/>
</dbReference>
<dbReference type="Proteomes" id="UP001501153">
    <property type="component" value="Unassembled WGS sequence"/>
</dbReference>
<evidence type="ECO:0000256" key="5">
    <source>
        <dbReference type="PROSITE-ProRule" id="PRU00169"/>
    </source>
</evidence>
<dbReference type="CDD" id="cd06170">
    <property type="entry name" value="LuxR_C_like"/>
    <property type="match status" value="1"/>
</dbReference>
<sequence length="223" mass="23759">MLLHPTSAACRLLIVDDHPALAQGLATWLAQEPDLAVVGHYGSGSALLAALEAAPPEGPLPADVLLLDLHLPPPDGLALLPMLRQRWPALRVLVFSMAASRSTLAQVKAAGASGFVQKSADATDLLSAIRRVHMGQLAFPEDLSEAAATEAGETAGRLRLSRLSERERQVVFFICAGLTTRAIAEQLCLSELTVGTHRRNILQKLELPNTASLVALARQQGLY</sequence>
<keyword evidence="3" id="KW-0238">DNA-binding</keyword>
<dbReference type="SUPFAM" id="SSF52172">
    <property type="entry name" value="CheY-like"/>
    <property type="match status" value="1"/>
</dbReference>
<dbReference type="PRINTS" id="PR00038">
    <property type="entry name" value="HTHLUXR"/>
</dbReference>
<dbReference type="InterPro" id="IPR039420">
    <property type="entry name" value="WalR-like"/>
</dbReference>
<evidence type="ECO:0000256" key="4">
    <source>
        <dbReference type="ARBA" id="ARBA00023163"/>
    </source>
</evidence>
<evidence type="ECO:0000313" key="8">
    <source>
        <dbReference type="EMBL" id="GAA4362018.1"/>
    </source>
</evidence>
<keyword evidence="9" id="KW-1185">Reference proteome</keyword>
<feature type="domain" description="Response regulatory" evidence="7">
    <location>
        <begin position="11"/>
        <end position="133"/>
    </location>
</feature>
<dbReference type="RefSeq" id="WP_345236866.1">
    <property type="nucleotide sequence ID" value="NZ_BAABGZ010000063.1"/>
</dbReference>
<dbReference type="InterPro" id="IPR058245">
    <property type="entry name" value="NreC/VraR/RcsB-like_REC"/>
</dbReference>
<keyword evidence="2" id="KW-0805">Transcription regulation</keyword>
<dbReference type="Gene3D" id="3.40.50.2300">
    <property type="match status" value="1"/>
</dbReference>
<dbReference type="Pfam" id="PF00072">
    <property type="entry name" value="Response_reg"/>
    <property type="match status" value="1"/>
</dbReference>
<evidence type="ECO:0000256" key="2">
    <source>
        <dbReference type="ARBA" id="ARBA00023015"/>
    </source>
</evidence>
<dbReference type="InterPro" id="IPR001789">
    <property type="entry name" value="Sig_transdc_resp-reg_receiver"/>
</dbReference>
<feature type="domain" description="HTH luxR-type" evidence="6">
    <location>
        <begin position="156"/>
        <end position="221"/>
    </location>
</feature>
<dbReference type="CDD" id="cd17535">
    <property type="entry name" value="REC_NarL-like"/>
    <property type="match status" value="1"/>
</dbReference>
<reference evidence="9" key="1">
    <citation type="journal article" date="2019" name="Int. J. Syst. Evol. Microbiol.">
        <title>The Global Catalogue of Microorganisms (GCM) 10K type strain sequencing project: providing services to taxonomists for standard genome sequencing and annotation.</title>
        <authorList>
            <consortium name="The Broad Institute Genomics Platform"/>
            <consortium name="The Broad Institute Genome Sequencing Center for Infectious Disease"/>
            <person name="Wu L."/>
            <person name="Ma J."/>
        </authorList>
    </citation>
    <scope>NUCLEOTIDE SEQUENCE [LARGE SCALE GENOMIC DNA]</scope>
    <source>
        <strain evidence="9">JCM 17923</strain>
    </source>
</reference>
<proteinExistence type="predicted"/>
<dbReference type="InterPro" id="IPR016032">
    <property type="entry name" value="Sig_transdc_resp-reg_C-effctor"/>
</dbReference>
<feature type="modified residue" description="4-aspartylphosphate" evidence="5">
    <location>
        <position position="68"/>
    </location>
</feature>
<dbReference type="PROSITE" id="PS00622">
    <property type="entry name" value="HTH_LUXR_1"/>
    <property type="match status" value="1"/>
</dbReference>
<dbReference type="Pfam" id="PF00196">
    <property type="entry name" value="GerE"/>
    <property type="match status" value="1"/>
</dbReference>
<gene>
    <name evidence="8" type="ORF">GCM10023185_29560</name>
</gene>
<name>A0ABP8ILQ6_9BACT</name>
<evidence type="ECO:0000259" key="6">
    <source>
        <dbReference type="PROSITE" id="PS50043"/>
    </source>
</evidence>
<evidence type="ECO:0000256" key="1">
    <source>
        <dbReference type="ARBA" id="ARBA00022553"/>
    </source>
</evidence>
<dbReference type="SMART" id="SM00421">
    <property type="entry name" value="HTH_LUXR"/>
    <property type="match status" value="1"/>
</dbReference>
<dbReference type="PROSITE" id="PS50043">
    <property type="entry name" value="HTH_LUXR_2"/>
    <property type="match status" value="1"/>
</dbReference>
<organism evidence="8 9">
    <name type="scientific">Hymenobacter saemangeumensis</name>
    <dbReference type="NCBI Taxonomy" id="1084522"/>
    <lineage>
        <taxon>Bacteria</taxon>
        <taxon>Pseudomonadati</taxon>
        <taxon>Bacteroidota</taxon>
        <taxon>Cytophagia</taxon>
        <taxon>Cytophagales</taxon>
        <taxon>Hymenobacteraceae</taxon>
        <taxon>Hymenobacter</taxon>
    </lineage>
</organism>
<comment type="caution">
    <text evidence="8">The sequence shown here is derived from an EMBL/GenBank/DDBJ whole genome shotgun (WGS) entry which is preliminary data.</text>
</comment>
<dbReference type="PANTHER" id="PTHR43214">
    <property type="entry name" value="TWO-COMPONENT RESPONSE REGULATOR"/>
    <property type="match status" value="1"/>
</dbReference>
<dbReference type="PROSITE" id="PS50110">
    <property type="entry name" value="RESPONSE_REGULATORY"/>
    <property type="match status" value="1"/>
</dbReference>
<keyword evidence="4" id="KW-0804">Transcription</keyword>
<dbReference type="EMBL" id="BAABGZ010000063">
    <property type="protein sequence ID" value="GAA4362018.1"/>
    <property type="molecule type" value="Genomic_DNA"/>
</dbReference>
<dbReference type="InterPro" id="IPR000792">
    <property type="entry name" value="Tscrpt_reg_LuxR_C"/>
</dbReference>